<sequence length="170" mass="20187">MASTEAHRLACDILRLLKEGKHPYAICNDLDSEQFEELGRFRVIEGQAVEWMSKWGGVASWPEWLEMSYDEAMKTYRFNEWFEEVWDHADRGRRLETRLFELHGTLPKEHFRVKELYRRAMELVHLLAKAIALIEIRVALIPHKYSINQSQTSQTEEEQQEDWSSGLDEF</sequence>
<protein>
    <submittedName>
        <fullName evidence="2">Uncharacterized protein</fullName>
    </submittedName>
</protein>
<proteinExistence type="predicted"/>
<evidence type="ECO:0000313" key="2">
    <source>
        <dbReference type="EMBL" id="KAJ3569443.1"/>
    </source>
</evidence>
<evidence type="ECO:0000256" key="1">
    <source>
        <dbReference type="SAM" id="MobiDB-lite"/>
    </source>
</evidence>
<evidence type="ECO:0000313" key="3">
    <source>
        <dbReference type="Proteomes" id="UP001213000"/>
    </source>
</evidence>
<reference evidence="2" key="1">
    <citation type="submission" date="2022-07" db="EMBL/GenBank/DDBJ databases">
        <title>Genome Sequence of Leucocoprinus birnbaumii.</title>
        <authorList>
            <person name="Buettner E."/>
        </authorList>
    </citation>
    <scope>NUCLEOTIDE SEQUENCE</scope>
    <source>
        <strain evidence="2">VT141</strain>
    </source>
</reference>
<keyword evidence="3" id="KW-1185">Reference proteome</keyword>
<organism evidence="2 3">
    <name type="scientific">Leucocoprinus birnbaumii</name>
    <dbReference type="NCBI Taxonomy" id="56174"/>
    <lineage>
        <taxon>Eukaryota</taxon>
        <taxon>Fungi</taxon>
        <taxon>Dikarya</taxon>
        <taxon>Basidiomycota</taxon>
        <taxon>Agaricomycotina</taxon>
        <taxon>Agaricomycetes</taxon>
        <taxon>Agaricomycetidae</taxon>
        <taxon>Agaricales</taxon>
        <taxon>Agaricineae</taxon>
        <taxon>Agaricaceae</taxon>
        <taxon>Leucocoprinus</taxon>
    </lineage>
</organism>
<comment type="caution">
    <text evidence="2">The sequence shown here is derived from an EMBL/GenBank/DDBJ whole genome shotgun (WGS) entry which is preliminary data.</text>
</comment>
<dbReference type="Proteomes" id="UP001213000">
    <property type="component" value="Unassembled WGS sequence"/>
</dbReference>
<dbReference type="AlphaFoldDB" id="A0AAD5VTM9"/>
<dbReference type="EMBL" id="JANIEX010000288">
    <property type="protein sequence ID" value="KAJ3569443.1"/>
    <property type="molecule type" value="Genomic_DNA"/>
</dbReference>
<feature type="region of interest" description="Disordered" evidence="1">
    <location>
        <begin position="149"/>
        <end position="170"/>
    </location>
</feature>
<accession>A0AAD5VTM9</accession>
<gene>
    <name evidence="2" type="ORF">NP233_g5046</name>
</gene>
<name>A0AAD5VTM9_9AGAR</name>